<dbReference type="SMART" id="SM00264">
    <property type="entry name" value="BAG"/>
    <property type="match status" value="1"/>
</dbReference>
<evidence type="ECO:0000313" key="5">
    <source>
        <dbReference type="Proteomes" id="UP001370490"/>
    </source>
</evidence>
<dbReference type="InterPro" id="IPR040400">
    <property type="entry name" value="BAG5/6/7/8"/>
</dbReference>
<dbReference type="Gene3D" id="1.20.58.120">
    <property type="entry name" value="BAG domain"/>
    <property type="match status" value="1"/>
</dbReference>
<evidence type="ECO:0000256" key="2">
    <source>
        <dbReference type="SAM" id="MobiDB-lite"/>
    </source>
</evidence>
<dbReference type="GO" id="GO:0006457">
    <property type="term" value="P:protein folding"/>
    <property type="evidence" value="ECO:0007669"/>
    <property type="project" value="TreeGrafter"/>
</dbReference>
<evidence type="ECO:0000256" key="1">
    <source>
        <dbReference type="ARBA" id="ARBA00023186"/>
    </source>
</evidence>
<comment type="caution">
    <text evidence="4">The sequence shown here is derived from an EMBL/GenBank/DDBJ whole genome shotgun (WGS) entry which is preliminary data.</text>
</comment>
<dbReference type="GO" id="GO:0009506">
    <property type="term" value="C:plasmodesma"/>
    <property type="evidence" value="ECO:0007669"/>
    <property type="project" value="TreeGrafter"/>
</dbReference>
<protein>
    <submittedName>
        <fullName evidence="4">BAG domain</fullName>
    </submittedName>
</protein>
<feature type="region of interest" description="Disordered" evidence="2">
    <location>
        <begin position="1"/>
        <end position="27"/>
    </location>
</feature>
<dbReference type="PROSITE" id="PS50096">
    <property type="entry name" value="IQ"/>
    <property type="match status" value="1"/>
</dbReference>
<accession>A0AAN8Z2T9</accession>
<dbReference type="PROSITE" id="PS51035">
    <property type="entry name" value="BAG"/>
    <property type="match status" value="1"/>
</dbReference>
<dbReference type="InterPro" id="IPR036533">
    <property type="entry name" value="BAG_dom_sf"/>
</dbReference>
<dbReference type="GO" id="GO:0051087">
    <property type="term" value="F:protein-folding chaperone binding"/>
    <property type="evidence" value="ECO:0007669"/>
    <property type="project" value="InterPro"/>
</dbReference>
<evidence type="ECO:0000259" key="3">
    <source>
        <dbReference type="PROSITE" id="PS51035"/>
    </source>
</evidence>
<sequence length="578" mass="65506">MESPFFRTSHWSTPSRRSIPVHQTPVMKSPAPARKVVTIPVQYVSSDLEKRKRESSALKIQKVFREFMVRKSMKKIASINAEVEEIGMRISKAENLDLIRRDSKERLMLNEMIMSLLFKLDSVRGVDSGIRVRRKGVIKKAIALQEKLDSLVAGDQMVETGDQSSEANDLVDSDDPIVEQAQTLETQEQASGDSICADNAANQSAEMQIHAQDSIDQTLALDRTEQTLEFEAAEEILEEEDPKRSKSSEGLQIQDENDENRSAMCSTCKCEEDEQSLSESEKAECASGKQEEEQMIEKNGKSEEAEGRVREENKRNKDSIDQTLAMDRTQQTLEFEAAEESLEEDPKRSKSGEELQIQDENGENRGAMCSMCACEEDEQSLFESKEADCASGKQEEERTIEKNRKSEEAERRVREESKKNGELLEKMVEDNAKMIGLMAELYERNEMQTLLLSSLTQRVEQLERALRLMRLYLLSDGLYVSSRVNEDFFIINLMSDRMARRAVVQRVQKASLKEESTIPDGCYLGCDSDVTLFGWWMSLVNQGGDSDFRLGGGDGEPAELRNTKFRGVKFRMAHAKAL</sequence>
<dbReference type="Proteomes" id="UP001370490">
    <property type="component" value="Unassembled WGS sequence"/>
</dbReference>
<gene>
    <name evidence="4" type="ORF">RJ641_012949</name>
</gene>
<proteinExistence type="predicted"/>
<dbReference type="PANTHER" id="PTHR33322">
    <property type="entry name" value="BAG DOMAIN CONTAINING PROTEIN, EXPRESSED"/>
    <property type="match status" value="1"/>
</dbReference>
<dbReference type="PANTHER" id="PTHR33322:SF4">
    <property type="entry name" value="BAG DOMAIN CONTAINING PROTEIN, EXPRESSED"/>
    <property type="match status" value="1"/>
</dbReference>
<dbReference type="CDD" id="cd23767">
    <property type="entry name" value="IQCD"/>
    <property type="match status" value="1"/>
</dbReference>
<feature type="compositionally biased region" description="Basic and acidic residues" evidence="2">
    <location>
        <begin position="279"/>
        <end position="320"/>
    </location>
</feature>
<feature type="domain" description="BAG" evidence="3">
    <location>
        <begin position="75"/>
        <end position="152"/>
    </location>
</feature>
<keyword evidence="5" id="KW-1185">Reference proteome</keyword>
<dbReference type="InterPro" id="IPR003103">
    <property type="entry name" value="BAG_domain"/>
</dbReference>
<dbReference type="AlphaFoldDB" id="A0AAN8Z2T9"/>
<dbReference type="Pfam" id="PF02179">
    <property type="entry name" value="BAG"/>
    <property type="match status" value="1"/>
</dbReference>
<evidence type="ECO:0000313" key="4">
    <source>
        <dbReference type="EMBL" id="KAK6922442.1"/>
    </source>
</evidence>
<organism evidence="4 5">
    <name type="scientific">Dillenia turbinata</name>
    <dbReference type="NCBI Taxonomy" id="194707"/>
    <lineage>
        <taxon>Eukaryota</taxon>
        <taxon>Viridiplantae</taxon>
        <taxon>Streptophyta</taxon>
        <taxon>Embryophyta</taxon>
        <taxon>Tracheophyta</taxon>
        <taxon>Spermatophyta</taxon>
        <taxon>Magnoliopsida</taxon>
        <taxon>eudicotyledons</taxon>
        <taxon>Gunneridae</taxon>
        <taxon>Pentapetalae</taxon>
        <taxon>Dilleniales</taxon>
        <taxon>Dilleniaceae</taxon>
        <taxon>Dillenia</taxon>
    </lineage>
</organism>
<reference evidence="4 5" key="1">
    <citation type="submission" date="2023-12" db="EMBL/GenBank/DDBJ databases">
        <title>A high-quality genome assembly for Dillenia turbinata (Dilleniales).</title>
        <authorList>
            <person name="Chanderbali A."/>
        </authorList>
    </citation>
    <scope>NUCLEOTIDE SEQUENCE [LARGE SCALE GENOMIC DNA]</scope>
    <source>
        <strain evidence="4">LSX21</strain>
        <tissue evidence="4">Leaf</tissue>
    </source>
</reference>
<name>A0AAN8Z2T9_9MAGN</name>
<feature type="region of interest" description="Disordered" evidence="2">
    <location>
        <begin position="384"/>
        <end position="417"/>
    </location>
</feature>
<feature type="compositionally biased region" description="Basic and acidic residues" evidence="2">
    <location>
        <begin position="344"/>
        <end position="353"/>
    </location>
</feature>
<feature type="region of interest" description="Disordered" evidence="2">
    <location>
        <begin position="234"/>
        <end position="362"/>
    </location>
</feature>
<keyword evidence="1" id="KW-0143">Chaperone</keyword>
<dbReference type="EMBL" id="JBAMMX010000019">
    <property type="protein sequence ID" value="KAK6922442.1"/>
    <property type="molecule type" value="Genomic_DNA"/>
</dbReference>
<dbReference type="SUPFAM" id="SSF63491">
    <property type="entry name" value="BAG domain"/>
    <property type="match status" value="1"/>
</dbReference>